<gene>
    <name evidence="2" type="ORF">GF1_16260</name>
</gene>
<feature type="transmembrane region" description="Helical" evidence="1">
    <location>
        <begin position="29"/>
        <end position="55"/>
    </location>
</feature>
<sequence length="92" mass="10974">MSEGTRRAFPQYLSNPIQVLWFESDELSIIVLFFVLAMIYGGLAWILFFAGPYLYSRSKKTKPRGYLFHLLYMIGLNKMKHYPEYFDKDFNE</sequence>
<dbReference type="EMBL" id="AP024233">
    <property type="protein sequence ID" value="BCO09250.1"/>
    <property type="molecule type" value="Genomic_DNA"/>
</dbReference>
<dbReference type="RefSeq" id="WP_267926007.1">
    <property type="nucleotide sequence ID" value="NZ_AP024233.1"/>
</dbReference>
<dbReference type="GO" id="GO:0019867">
    <property type="term" value="C:outer membrane"/>
    <property type="evidence" value="ECO:0007669"/>
    <property type="project" value="InterPro"/>
</dbReference>
<protein>
    <recommendedName>
        <fullName evidence="4">Type IV conjugative transfer system protein TraL</fullName>
    </recommendedName>
</protein>
<organism evidence="2 3">
    <name type="scientific">Desulfolithobacter dissulfuricans</name>
    <dbReference type="NCBI Taxonomy" id="2795293"/>
    <lineage>
        <taxon>Bacteria</taxon>
        <taxon>Pseudomonadati</taxon>
        <taxon>Thermodesulfobacteriota</taxon>
        <taxon>Desulfobulbia</taxon>
        <taxon>Desulfobulbales</taxon>
        <taxon>Desulfobulbaceae</taxon>
        <taxon>Desulfolithobacter</taxon>
    </lineage>
</organism>
<keyword evidence="1" id="KW-0812">Transmembrane</keyword>
<dbReference type="Proteomes" id="UP001063350">
    <property type="component" value="Chromosome"/>
</dbReference>
<dbReference type="AlphaFoldDB" id="A0A915XIJ9"/>
<keyword evidence="1" id="KW-1133">Transmembrane helix</keyword>
<keyword evidence="1" id="KW-0472">Membrane</keyword>
<dbReference type="InterPro" id="IPR009838">
    <property type="entry name" value="T4SS_TraL"/>
</dbReference>
<dbReference type="Pfam" id="PF07178">
    <property type="entry name" value="TraL"/>
    <property type="match status" value="1"/>
</dbReference>
<reference evidence="2" key="1">
    <citation type="submission" date="2020-12" db="EMBL/GenBank/DDBJ databases">
        <title>Desulfobium dissulfuricans gen. nov., sp. nov., a novel mesophilic, sulfate-reducing bacterium isolated from a deep-sea hydrothermal vent.</title>
        <authorList>
            <person name="Hashimoto Y."/>
            <person name="Tame A."/>
            <person name="Sawayama S."/>
            <person name="Miyazaki J."/>
            <person name="Takai K."/>
            <person name="Nakagawa S."/>
        </authorList>
    </citation>
    <scope>NUCLEOTIDE SEQUENCE</scope>
    <source>
        <strain evidence="2">GF1</strain>
    </source>
</reference>
<keyword evidence="3" id="KW-1185">Reference proteome</keyword>
<dbReference type="NCBIfam" id="TIGR02762">
    <property type="entry name" value="TraL_TIGR"/>
    <property type="match status" value="1"/>
</dbReference>
<evidence type="ECO:0000313" key="3">
    <source>
        <dbReference type="Proteomes" id="UP001063350"/>
    </source>
</evidence>
<dbReference type="KEGG" id="ddu:GF1_16260"/>
<accession>A0A915XIJ9</accession>
<evidence type="ECO:0000313" key="2">
    <source>
        <dbReference type="EMBL" id="BCO09250.1"/>
    </source>
</evidence>
<proteinExistence type="predicted"/>
<evidence type="ECO:0008006" key="4">
    <source>
        <dbReference type="Google" id="ProtNLM"/>
    </source>
</evidence>
<name>A0A915XIJ9_9BACT</name>
<evidence type="ECO:0000256" key="1">
    <source>
        <dbReference type="SAM" id="Phobius"/>
    </source>
</evidence>